<feature type="binding site" evidence="2">
    <location>
        <begin position="212"/>
        <end position="214"/>
    </location>
    <ligand>
        <name>dihydroxyacetone phosphate</name>
        <dbReference type="ChEBI" id="CHEBI:57642"/>
    </ligand>
</feature>
<dbReference type="Pfam" id="PF01116">
    <property type="entry name" value="F_bP_aldolase"/>
    <property type="match status" value="1"/>
</dbReference>
<dbReference type="NCBIfam" id="TIGR00167">
    <property type="entry name" value="cbbA"/>
    <property type="match status" value="1"/>
</dbReference>
<dbReference type="Proteomes" id="UP000034785">
    <property type="component" value="Unassembled WGS sequence"/>
</dbReference>
<dbReference type="CDD" id="cd00947">
    <property type="entry name" value="TBP_aldolase_IIB"/>
    <property type="match status" value="1"/>
</dbReference>
<evidence type="ECO:0000256" key="3">
    <source>
        <dbReference type="PIRSR" id="PIRSR001359-3"/>
    </source>
</evidence>
<feature type="binding site" evidence="2">
    <location>
        <begin position="233"/>
        <end position="236"/>
    </location>
    <ligand>
        <name>dihydroxyacetone phosphate</name>
        <dbReference type="ChEBI" id="CHEBI:57642"/>
    </ligand>
</feature>
<feature type="binding site" evidence="3">
    <location>
        <position position="101"/>
    </location>
    <ligand>
        <name>Zn(2+)</name>
        <dbReference type="ChEBI" id="CHEBI:29105"/>
        <label>2</label>
    </ligand>
</feature>
<dbReference type="GO" id="GO:0008270">
    <property type="term" value="F:zinc ion binding"/>
    <property type="evidence" value="ECO:0007669"/>
    <property type="project" value="InterPro"/>
</dbReference>
<evidence type="ECO:0000256" key="2">
    <source>
        <dbReference type="PIRSR" id="PIRSR001359-2"/>
    </source>
</evidence>
<evidence type="ECO:0000256" key="1">
    <source>
        <dbReference type="PIRSR" id="PIRSR001359-1"/>
    </source>
</evidence>
<reference evidence="4 5" key="1">
    <citation type="journal article" date="2015" name="Nature">
        <title>rRNA introns, odd ribosomes, and small enigmatic genomes across a large radiation of phyla.</title>
        <authorList>
            <person name="Brown C.T."/>
            <person name="Hug L.A."/>
            <person name="Thomas B.C."/>
            <person name="Sharon I."/>
            <person name="Castelle C.J."/>
            <person name="Singh A."/>
            <person name="Wilkins M.J."/>
            <person name="Williams K.H."/>
            <person name="Banfield J.F."/>
        </authorList>
    </citation>
    <scope>NUCLEOTIDE SEQUENCE [LARGE SCALE GENOMIC DNA]</scope>
</reference>
<feature type="binding site" evidence="3">
    <location>
        <position position="131"/>
    </location>
    <ligand>
        <name>Zn(2+)</name>
        <dbReference type="ChEBI" id="CHEBI:29105"/>
        <label>2</label>
    </ligand>
</feature>
<dbReference type="AlphaFoldDB" id="A0A0G1DJ61"/>
<dbReference type="PANTHER" id="PTHR30304:SF0">
    <property type="entry name" value="D-TAGATOSE-1,6-BISPHOSPHATE ALDOLASE SUBUNIT GATY-RELATED"/>
    <property type="match status" value="1"/>
</dbReference>
<evidence type="ECO:0000313" key="5">
    <source>
        <dbReference type="Proteomes" id="UP000034785"/>
    </source>
</evidence>
<organism evidence="4 5">
    <name type="scientific">Candidatus Daviesbacteria bacterium GW2011_GWA2_42_7</name>
    <dbReference type="NCBI Taxonomy" id="1618425"/>
    <lineage>
        <taxon>Bacteria</taxon>
        <taxon>Candidatus Daviesiibacteriota</taxon>
    </lineage>
</organism>
<dbReference type="PANTHER" id="PTHR30304">
    <property type="entry name" value="D-TAGATOSE-1,6-BISPHOSPHATE ALDOLASE"/>
    <property type="match status" value="1"/>
</dbReference>
<feature type="binding site" evidence="3">
    <location>
        <position position="211"/>
    </location>
    <ligand>
        <name>Zn(2+)</name>
        <dbReference type="ChEBI" id="CHEBI:29105"/>
        <label>1</label>
        <note>catalytic</note>
    </ligand>
</feature>
<keyword evidence="3" id="KW-0862">Zinc</keyword>
<dbReference type="PATRIC" id="fig|1618425.3.peg.279"/>
<keyword evidence="3" id="KW-0479">Metal-binding</keyword>
<evidence type="ECO:0000313" key="4">
    <source>
        <dbReference type="EMBL" id="KKS70861.1"/>
    </source>
</evidence>
<dbReference type="PIRSF" id="PIRSF001359">
    <property type="entry name" value="F_bP_aldolase_II"/>
    <property type="match status" value="1"/>
</dbReference>
<protein>
    <submittedName>
        <fullName evidence="4">Ketose-bisphosphate aldolase, class-II</fullName>
    </submittedName>
</protein>
<dbReference type="GO" id="GO:0005975">
    <property type="term" value="P:carbohydrate metabolic process"/>
    <property type="evidence" value="ECO:0007669"/>
    <property type="project" value="InterPro"/>
</dbReference>
<feature type="binding site" evidence="3">
    <location>
        <position position="181"/>
    </location>
    <ligand>
        <name>Zn(2+)</name>
        <dbReference type="ChEBI" id="CHEBI:29105"/>
        <label>1</label>
        <note>catalytic</note>
    </ligand>
</feature>
<dbReference type="GO" id="GO:0016832">
    <property type="term" value="F:aldehyde-lyase activity"/>
    <property type="evidence" value="ECO:0007669"/>
    <property type="project" value="InterPro"/>
</dbReference>
<dbReference type="Gene3D" id="3.20.20.70">
    <property type="entry name" value="Aldolase class I"/>
    <property type="match status" value="1"/>
</dbReference>
<feature type="binding site" evidence="3">
    <location>
        <position position="80"/>
    </location>
    <ligand>
        <name>Zn(2+)</name>
        <dbReference type="ChEBI" id="CHEBI:29105"/>
        <label>1</label>
        <note>catalytic</note>
    </ligand>
</feature>
<dbReference type="SUPFAM" id="SSF51569">
    <property type="entry name" value="Aldolase"/>
    <property type="match status" value="1"/>
</dbReference>
<dbReference type="InterPro" id="IPR000771">
    <property type="entry name" value="FBA_II"/>
</dbReference>
<comment type="cofactor">
    <cofactor evidence="3">
        <name>Zn(2+)</name>
        <dbReference type="ChEBI" id="CHEBI:29105"/>
    </cofactor>
    <text evidence="3">Binds 2 Zn(2+) ions per subunit. One is catalytic and the other provides a structural contribution.</text>
</comment>
<accession>A0A0G1DJ61</accession>
<comment type="caution">
    <text evidence="4">The sequence shown here is derived from an EMBL/GenBank/DDBJ whole genome shotgun (WGS) entry which is preliminary data.</text>
</comment>
<feature type="active site" description="Proton donor" evidence="1">
    <location>
        <position position="79"/>
    </location>
</feature>
<dbReference type="InterPro" id="IPR050246">
    <property type="entry name" value="Class_II_FBP_aldolase"/>
</dbReference>
<feature type="binding site" evidence="2">
    <location>
        <position position="182"/>
    </location>
    <ligand>
        <name>dihydroxyacetone phosphate</name>
        <dbReference type="ChEBI" id="CHEBI:57642"/>
    </ligand>
</feature>
<dbReference type="InterPro" id="IPR013785">
    <property type="entry name" value="Aldolase_TIM"/>
</dbReference>
<name>A0A0G1DJ61_9BACT</name>
<proteinExistence type="predicted"/>
<sequence>MTAREWLEKARREKFAIGAFNVGNLETFKAIVQAAVSQKSPVIIESSPGETAWMEAENIVDLARNYSEEYGIPILVNLDHAESLEQCIEGIKAGYDLIHFDGSKFILEDNLEIAKKVVELAHQGGLVVEGEIDHITGSSEVYTGSAQGEIAKGKFTDPNQAKEFVQSSGVDIFAAFFGNVHGVFTGGGENLRLDILEKLAESLPSIYFSLHGGSGIPDDQVQEAIKKGIVKVNVNTEIRQAFKEGLQEALDENPNEYAMYKILPEAIEEIQKIVEHKIEVFGSAGKL</sequence>
<dbReference type="EMBL" id="LCEJ01000011">
    <property type="protein sequence ID" value="KKS70861.1"/>
    <property type="molecule type" value="Genomic_DNA"/>
</dbReference>
<gene>
    <name evidence="4" type="ORF">UV41_C0011G0023</name>
</gene>